<evidence type="ECO:0000256" key="3">
    <source>
        <dbReference type="ARBA" id="ARBA00022519"/>
    </source>
</evidence>
<keyword evidence="2" id="KW-1003">Cell membrane</keyword>
<gene>
    <name evidence="7" type="ORF">B0680_03795</name>
</gene>
<dbReference type="AlphaFoldDB" id="A0A1T0CQD3"/>
<keyword evidence="5" id="KW-0472">Membrane</keyword>
<comment type="subcellular location">
    <subcellularLocation>
        <location evidence="1">Cell inner membrane</location>
    </subcellularLocation>
</comment>
<organism evidence="7 8">
    <name type="scientific">Moraxella pluranimalium</name>
    <dbReference type="NCBI Taxonomy" id="470453"/>
    <lineage>
        <taxon>Bacteria</taxon>
        <taxon>Pseudomonadati</taxon>
        <taxon>Pseudomonadota</taxon>
        <taxon>Gammaproteobacteria</taxon>
        <taxon>Moraxellales</taxon>
        <taxon>Moraxellaceae</taxon>
        <taxon>Moraxella</taxon>
    </lineage>
</organism>
<dbReference type="PANTHER" id="PTHR30606:SF10">
    <property type="entry name" value="PHOSPHATIDYLINOSITOL MANNOSIDE ACYLTRANSFERASE"/>
    <property type="match status" value="1"/>
</dbReference>
<dbReference type="OrthoDB" id="9803456at2"/>
<name>A0A1T0CQD3_9GAMM</name>
<comment type="caution">
    <text evidence="7">The sequence shown here is derived from an EMBL/GenBank/DDBJ whole genome shotgun (WGS) entry which is preliminary data.</text>
</comment>
<dbReference type="PIRSF" id="PIRSF026649">
    <property type="entry name" value="MsbB"/>
    <property type="match status" value="1"/>
</dbReference>
<dbReference type="InterPro" id="IPR004960">
    <property type="entry name" value="LipA_acyltrans"/>
</dbReference>
<protein>
    <submittedName>
        <fullName evidence="7">Lipid A biosynthesis acyltransferase</fullName>
    </submittedName>
</protein>
<dbReference type="Pfam" id="PF03279">
    <property type="entry name" value="Lip_A_acyltrans"/>
    <property type="match status" value="1"/>
</dbReference>
<accession>A0A1T0CQD3</accession>
<proteinExistence type="predicted"/>
<dbReference type="GO" id="GO:0016746">
    <property type="term" value="F:acyltransferase activity"/>
    <property type="evidence" value="ECO:0007669"/>
    <property type="project" value="UniProtKB-KW"/>
</dbReference>
<evidence type="ECO:0000313" key="8">
    <source>
        <dbReference type="Proteomes" id="UP000189800"/>
    </source>
</evidence>
<dbReference type="Proteomes" id="UP000189800">
    <property type="component" value="Unassembled WGS sequence"/>
</dbReference>
<evidence type="ECO:0000256" key="4">
    <source>
        <dbReference type="ARBA" id="ARBA00022679"/>
    </source>
</evidence>
<dbReference type="GO" id="GO:0005886">
    <property type="term" value="C:plasma membrane"/>
    <property type="evidence" value="ECO:0007669"/>
    <property type="project" value="UniProtKB-SubCell"/>
</dbReference>
<dbReference type="STRING" id="470453.B0680_03795"/>
<dbReference type="PANTHER" id="PTHR30606">
    <property type="entry name" value="LIPID A BIOSYNTHESIS LAUROYL ACYLTRANSFERASE"/>
    <property type="match status" value="1"/>
</dbReference>
<keyword evidence="4 7" id="KW-0808">Transferase</keyword>
<keyword evidence="8" id="KW-1185">Reference proteome</keyword>
<dbReference type="EMBL" id="MUYU01000009">
    <property type="protein sequence ID" value="OOS24568.1"/>
    <property type="molecule type" value="Genomic_DNA"/>
</dbReference>
<evidence type="ECO:0000313" key="7">
    <source>
        <dbReference type="EMBL" id="OOS24568.1"/>
    </source>
</evidence>
<keyword evidence="3" id="KW-0997">Cell inner membrane</keyword>
<evidence type="ECO:0000256" key="1">
    <source>
        <dbReference type="ARBA" id="ARBA00004533"/>
    </source>
</evidence>
<dbReference type="GO" id="GO:0009247">
    <property type="term" value="P:glycolipid biosynthetic process"/>
    <property type="evidence" value="ECO:0007669"/>
    <property type="project" value="UniProtKB-ARBA"/>
</dbReference>
<evidence type="ECO:0000256" key="5">
    <source>
        <dbReference type="ARBA" id="ARBA00023136"/>
    </source>
</evidence>
<reference evidence="7 8" key="1">
    <citation type="submission" date="2017-02" db="EMBL/GenBank/DDBJ databases">
        <title>Draft genome sequence of Moraxella pluranimalium CCUG 54913T type strain.</title>
        <authorList>
            <person name="Salva-Serra F."/>
            <person name="Engstrom-Jakobsson H."/>
            <person name="Thorell K."/>
            <person name="Jaen-Luchoro D."/>
            <person name="Gonzales-Siles L."/>
            <person name="Karlsson R."/>
            <person name="Yazdan S."/>
            <person name="Boulund F."/>
            <person name="Johnning A."/>
            <person name="Engstrand L."/>
            <person name="Kristiansson E."/>
            <person name="Moore E."/>
        </authorList>
    </citation>
    <scope>NUCLEOTIDE SEQUENCE [LARGE SCALE GENOMIC DNA]</scope>
    <source>
        <strain evidence="7 8">CCUG 54913</strain>
    </source>
</reference>
<evidence type="ECO:0000256" key="6">
    <source>
        <dbReference type="ARBA" id="ARBA00023315"/>
    </source>
</evidence>
<dbReference type="RefSeq" id="WP_078253730.1">
    <property type="nucleotide sequence ID" value="NZ_MUYU01000009.1"/>
</dbReference>
<evidence type="ECO:0000256" key="2">
    <source>
        <dbReference type="ARBA" id="ARBA00022475"/>
    </source>
</evidence>
<dbReference type="CDD" id="cd07984">
    <property type="entry name" value="LPLAT_LABLAT-like"/>
    <property type="match status" value="1"/>
</dbReference>
<sequence length="307" mass="34147">MALGFIKYIPLSALHGLAAVCAYFSHTFKLSIYRSIYANLILVYPDMDAGERHQLAKQTLKHQLISAVDSVKCWAMPPEWSAKQITKVNNIEILEAGFADPKGMLLIVPHLGTWEMMNAWINTYGSPTIMYKPIKNAQVDAFILAGRERLNATLVPTDGTGVKAIFKTLKDGGFSVVLPDHVPDPSGGVIAPFFGIETMTSTLAPKLAAKTGCALVGLSCIKRTDADGFEVFCYRLDDPQLYDKDVKVATTALNRAMEQMIAPHFCHYMWGYRRFKSTPYAENPYLLPCDELQAVAKRLHQRNKDTP</sequence>
<keyword evidence="6 7" id="KW-0012">Acyltransferase</keyword>